<dbReference type="OrthoDB" id="9806424at2"/>
<comment type="function">
    <text evidence="16">In addition to polymerase activity, this DNA polymerase exhibits 3'-5' and 5'-3' exonuclease activity.</text>
</comment>
<dbReference type="SUPFAM" id="SSF88723">
    <property type="entry name" value="PIN domain-like"/>
    <property type="match status" value="1"/>
</dbReference>
<dbReference type="AlphaFoldDB" id="A0A2P2DDW2"/>
<dbReference type="CDD" id="cd08637">
    <property type="entry name" value="DNA_pol_A_pol_I_C"/>
    <property type="match status" value="1"/>
</dbReference>
<dbReference type="Proteomes" id="UP000245206">
    <property type="component" value="Unassembled WGS sequence"/>
</dbReference>
<dbReference type="InterPro" id="IPR018320">
    <property type="entry name" value="DNA_polymerase_1"/>
</dbReference>
<dbReference type="InterPro" id="IPR036397">
    <property type="entry name" value="RNaseH_sf"/>
</dbReference>
<evidence type="ECO:0000256" key="3">
    <source>
        <dbReference type="ARBA" id="ARBA00020311"/>
    </source>
</evidence>
<dbReference type="GO" id="GO:0006302">
    <property type="term" value="P:double-strand break repair"/>
    <property type="evidence" value="ECO:0007669"/>
    <property type="project" value="TreeGrafter"/>
</dbReference>
<keyword evidence="13 16" id="KW-0234">DNA repair</keyword>
<evidence type="ECO:0000256" key="7">
    <source>
        <dbReference type="ARBA" id="ARBA00022722"/>
    </source>
</evidence>
<keyword evidence="10 16" id="KW-0269">Exonuclease</keyword>
<dbReference type="CDD" id="cd09898">
    <property type="entry name" value="H3TH_53EXO"/>
    <property type="match status" value="1"/>
</dbReference>
<dbReference type="Gene3D" id="1.10.150.20">
    <property type="entry name" value="5' to 3' exonuclease, C-terminal subdomain"/>
    <property type="match status" value="2"/>
</dbReference>
<dbReference type="Gene3D" id="3.30.70.370">
    <property type="match status" value="1"/>
</dbReference>
<dbReference type="Pfam" id="PF01612">
    <property type="entry name" value="DNA_pol_A_exo1"/>
    <property type="match status" value="1"/>
</dbReference>
<evidence type="ECO:0000256" key="6">
    <source>
        <dbReference type="ARBA" id="ARBA00022705"/>
    </source>
</evidence>
<dbReference type="NCBIfam" id="TIGR00593">
    <property type="entry name" value="pola"/>
    <property type="match status" value="1"/>
</dbReference>
<keyword evidence="5 16" id="KW-0548">Nucleotidyltransferase</keyword>
<reference evidence="22" key="1">
    <citation type="journal article" date="2019" name="Microbiol. Immunol.">
        <title>Molecular and phenotypic characterization of Leptospira johnsonii sp. nov., Leptospira ellinghausenii sp. nov. and Leptospira ryugenii sp. nov. isolated from soil and water in Japan.</title>
        <authorList>
            <person name="Masuzawa T."/>
            <person name="Saito M."/>
            <person name="Nakao R."/>
            <person name="Nikaido Y."/>
            <person name="Matsumoto M."/>
            <person name="Ogawa M."/>
            <person name="Yokoyama M."/>
            <person name="Hidaka Y."/>
            <person name="Tomita J."/>
            <person name="Sakakibara K."/>
            <person name="Suzuki K."/>
            <person name="Yasuda S."/>
            <person name="Sato H."/>
            <person name="Yamaguchi M."/>
            <person name="Yoshida S.I."/>
            <person name="Koizumi N."/>
            <person name="Kawamura Y."/>
        </authorList>
    </citation>
    <scope>NUCLEOTIDE SEQUENCE [LARGE SCALE GENOMIC DNA]</scope>
    <source>
        <strain evidence="22">E18</strain>
    </source>
</reference>
<evidence type="ECO:0000256" key="9">
    <source>
        <dbReference type="ARBA" id="ARBA00022801"/>
    </source>
</evidence>
<dbReference type="InterPro" id="IPR043502">
    <property type="entry name" value="DNA/RNA_pol_sf"/>
</dbReference>
<dbReference type="FunFam" id="1.10.150.20:FF:000003">
    <property type="entry name" value="DNA polymerase I"/>
    <property type="match status" value="1"/>
</dbReference>
<evidence type="ECO:0000256" key="12">
    <source>
        <dbReference type="ARBA" id="ARBA00023125"/>
    </source>
</evidence>
<dbReference type="SUPFAM" id="SSF53098">
    <property type="entry name" value="Ribonuclease H-like"/>
    <property type="match status" value="1"/>
</dbReference>
<comment type="catalytic activity">
    <reaction evidence="14 16">
        <text>DNA(n) + a 2'-deoxyribonucleoside 5'-triphosphate = DNA(n+1) + diphosphate</text>
        <dbReference type="Rhea" id="RHEA:22508"/>
        <dbReference type="Rhea" id="RHEA-COMP:17339"/>
        <dbReference type="Rhea" id="RHEA-COMP:17340"/>
        <dbReference type="ChEBI" id="CHEBI:33019"/>
        <dbReference type="ChEBI" id="CHEBI:61560"/>
        <dbReference type="ChEBI" id="CHEBI:173112"/>
        <dbReference type="EC" id="2.7.7.7"/>
    </reaction>
</comment>
<dbReference type="EMBL" id="BFAZ01000009">
    <property type="protein sequence ID" value="GBF42798.1"/>
    <property type="molecule type" value="Genomic_DNA"/>
</dbReference>
<feature type="region of interest" description="Disordered" evidence="17">
    <location>
        <begin position="297"/>
        <end position="331"/>
    </location>
</feature>
<evidence type="ECO:0000256" key="11">
    <source>
        <dbReference type="ARBA" id="ARBA00022932"/>
    </source>
</evidence>
<organism evidence="21 22">
    <name type="scientific">Leptospira ellinghausenii</name>
    <dbReference type="NCBI Taxonomy" id="1917822"/>
    <lineage>
        <taxon>Bacteria</taxon>
        <taxon>Pseudomonadati</taxon>
        <taxon>Spirochaetota</taxon>
        <taxon>Spirochaetia</taxon>
        <taxon>Leptospirales</taxon>
        <taxon>Leptospiraceae</taxon>
        <taxon>Leptospira</taxon>
    </lineage>
</organism>
<feature type="domain" description="DNA-directed DNA polymerase family A palm" evidence="20">
    <location>
        <begin position="701"/>
        <end position="907"/>
    </location>
</feature>
<dbReference type="InterPro" id="IPR036279">
    <property type="entry name" value="5-3_exonuclease_C_sf"/>
</dbReference>
<dbReference type="InterPro" id="IPR001098">
    <property type="entry name" value="DNA-dir_DNA_pol_A_palm_dom"/>
</dbReference>
<dbReference type="FunFam" id="3.30.420.10:FF:000026">
    <property type="entry name" value="DNA polymerase I"/>
    <property type="match status" value="1"/>
</dbReference>
<comment type="similarity">
    <text evidence="1 16">Belongs to the DNA polymerase type-A family.</text>
</comment>
<dbReference type="GO" id="GO:0008408">
    <property type="term" value="F:3'-5' exonuclease activity"/>
    <property type="evidence" value="ECO:0007669"/>
    <property type="project" value="UniProtKB-UniRule"/>
</dbReference>
<comment type="caution">
    <text evidence="21">The sequence shown here is derived from an EMBL/GenBank/DDBJ whole genome shotgun (WGS) entry which is preliminary data.</text>
</comment>
<dbReference type="InterPro" id="IPR029060">
    <property type="entry name" value="PIN-like_dom_sf"/>
</dbReference>
<dbReference type="CDD" id="cd06139">
    <property type="entry name" value="DNA_polA_I_Ecoli_like_exo"/>
    <property type="match status" value="1"/>
</dbReference>
<dbReference type="Gene3D" id="3.30.420.10">
    <property type="entry name" value="Ribonuclease H-like superfamily/Ribonuclease H"/>
    <property type="match status" value="1"/>
</dbReference>
<dbReference type="InterPro" id="IPR020046">
    <property type="entry name" value="5-3_exonucl_a-hlix_arch_N"/>
</dbReference>
<evidence type="ECO:0000256" key="15">
    <source>
        <dbReference type="NCBIfam" id="TIGR00593"/>
    </source>
</evidence>
<evidence type="ECO:0000256" key="10">
    <source>
        <dbReference type="ARBA" id="ARBA00022839"/>
    </source>
</evidence>
<feature type="domain" description="3'-5' exonuclease" evidence="18">
    <location>
        <begin position="346"/>
        <end position="534"/>
    </location>
</feature>
<keyword evidence="12 16" id="KW-0238">DNA-binding</keyword>
<evidence type="ECO:0000256" key="5">
    <source>
        <dbReference type="ARBA" id="ARBA00022695"/>
    </source>
</evidence>
<evidence type="ECO:0000256" key="13">
    <source>
        <dbReference type="ARBA" id="ARBA00023204"/>
    </source>
</evidence>
<protein>
    <recommendedName>
        <fullName evidence="3 15">DNA polymerase I</fullName>
        <ecNumber evidence="2 15">2.7.7.7</ecNumber>
    </recommendedName>
</protein>
<keyword evidence="8 16" id="KW-0227">DNA damage</keyword>
<keyword evidence="11 16" id="KW-0239">DNA-directed DNA polymerase</keyword>
<keyword evidence="4 16" id="KW-0808">Transferase</keyword>
<dbReference type="Gene3D" id="3.40.50.1010">
    <property type="entry name" value="5'-nuclease"/>
    <property type="match status" value="1"/>
</dbReference>
<dbReference type="GO" id="GO:0003677">
    <property type="term" value="F:DNA binding"/>
    <property type="evidence" value="ECO:0007669"/>
    <property type="project" value="UniProtKB-UniRule"/>
</dbReference>
<dbReference type="SMART" id="SM00474">
    <property type="entry name" value="35EXOc"/>
    <property type="match status" value="1"/>
</dbReference>
<keyword evidence="6 16" id="KW-0235">DNA replication</keyword>
<evidence type="ECO:0000256" key="16">
    <source>
        <dbReference type="RuleBase" id="RU004460"/>
    </source>
</evidence>
<dbReference type="InterPro" id="IPR002562">
    <property type="entry name" value="3'-5'_exonuclease_dom"/>
</dbReference>
<keyword evidence="7" id="KW-0540">Nuclease</keyword>
<dbReference type="InterPro" id="IPR012337">
    <property type="entry name" value="RNaseH-like_sf"/>
</dbReference>
<dbReference type="NCBIfam" id="NF004397">
    <property type="entry name" value="PRK05755.1"/>
    <property type="match status" value="1"/>
</dbReference>
<dbReference type="FunFam" id="1.20.1060.10:FF:000001">
    <property type="entry name" value="DNA polymerase I"/>
    <property type="match status" value="1"/>
</dbReference>
<dbReference type="InterPro" id="IPR002421">
    <property type="entry name" value="5-3_exonuclease"/>
</dbReference>
<name>A0A2P2DDW2_9LEPT</name>
<dbReference type="SMART" id="SM00475">
    <property type="entry name" value="53EXOc"/>
    <property type="match status" value="1"/>
</dbReference>
<evidence type="ECO:0000256" key="17">
    <source>
        <dbReference type="SAM" id="MobiDB-lite"/>
    </source>
</evidence>
<dbReference type="InterPro" id="IPR008918">
    <property type="entry name" value="HhH2"/>
</dbReference>
<evidence type="ECO:0000259" key="19">
    <source>
        <dbReference type="SMART" id="SM00475"/>
    </source>
</evidence>
<dbReference type="FunFam" id="1.10.150.20:FF:000002">
    <property type="entry name" value="DNA polymerase I"/>
    <property type="match status" value="1"/>
</dbReference>
<dbReference type="GO" id="GO:0003887">
    <property type="term" value="F:DNA-directed DNA polymerase activity"/>
    <property type="evidence" value="ECO:0007669"/>
    <property type="project" value="UniProtKB-UniRule"/>
</dbReference>
<evidence type="ECO:0000256" key="4">
    <source>
        <dbReference type="ARBA" id="ARBA00022679"/>
    </source>
</evidence>
<evidence type="ECO:0000259" key="20">
    <source>
        <dbReference type="SMART" id="SM00482"/>
    </source>
</evidence>
<dbReference type="PRINTS" id="PR00868">
    <property type="entry name" value="DNAPOLI"/>
</dbReference>
<sequence>MSGRLLIIDGHALAFRAYFAFAASNLTNSKTGLPSGAIFGFWRMLFKLLQDEHVTHIAFTFDPGTRLERNDLYEEYKAHRKPMPEDLKPQIQKIYEMLQALEFPMYKMNGIEADDIIGSLCKKFGKDFEEIVILSSDKDLYQVLDKNIHMLRGKRGVSEFEKIDPKWVKANIGITKEQVPDYMGLLGDASDNIPGVKGIGEKGAAKLIQEFGDLETIYKKIDKVKNKSLIDKLIAEKENAFLSRKLATIVTNLKLDIKKSDLKLPNYHDPKKVQYFKDEGYNVLHRDLAKQAGIPIVSDGDTKEESPAAKKTSKGKKETNAEVSLDGSKKGKNAVSTTTVVAKQSYKRIQSIDELKKIISKLNPKKPLSIDTETTSQDPMMAELLGISFSDEPGVAYYIAFSHSESIYSHLLPSAEEALKILKPMLEDTKWKKLGQNIKYDLLVFRNYGIELKGIYFDTMLASYLLNPGERRHNMDDMAVDYLNYKTITYEELVGTGKKKQNLYDIDPDKVSEYACEDADITLQLHNALAPKMEEGIHKKLFYEMEMPVLLALADMEFEGIAVDKKYFESLSVTFDTKIKEHEKNIHFYAGRQFNVNSTKELQTVLFEDLRLPAEKKTQTGYSTDHSVLESLQGTHPIIDDLLAIRKFSKLKSTYTDTLPTLVNPKTNRIHTSYNQTIAATGRLSSTNPNLQNIPIKDEEGRLLRKGFIAKKGYEILSLDYSQIELRIMAHFSNDPNMIDAYKSGADIHKRTAAGIFGVSEDQVTPDMRNKAKVVNFSVIYGVTSFGLSNNLRISRKEAKEFIEKYFAAYKGVATYMEEIVEFCKEKGYVETLLGRRRYLPDIHSTHKMVSEGAKRVAINSPIQGTSADMIKLAMIRIHEKIKKESFRSKLLLQVHDELVFEVDPKEKKDFYQMAKEEMESAMKLKVPIVAQGKFGGNWDEAH</sequence>
<proteinExistence type="inferred from homology"/>
<dbReference type="SUPFAM" id="SSF56672">
    <property type="entry name" value="DNA/RNA polymerases"/>
    <property type="match status" value="1"/>
</dbReference>
<dbReference type="PANTHER" id="PTHR10133">
    <property type="entry name" value="DNA POLYMERASE I"/>
    <property type="match status" value="1"/>
</dbReference>
<evidence type="ECO:0000256" key="14">
    <source>
        <dbReference type="ARBA" id="ARBA00049244"/>
    </source>
</evidence>
<gene>
    <name evidence="16 21" type="primary">polA</name>
    <name evidence="21" type="ORF">LPTSP2_20880</name>
</gene>
<dbReference type="InterPro" id="IPR002298">
    <property type="entry name" value="DNA_polymerase_A"/>
</dbReference>
<dbReference type="SUPFAM" id="SSF47807">
    <property type="entry name" value="5' to 3' exonuclease, C-terminal subdomain"/>
    <property type="match status" value="1"/>
</dbReference>
<dbReference type="EC" id="2.7.7.7" evidence="2 15"/>
<evidence type="ECO:0000256" key="1">
    <source>
        <dbReference type="ARBA" id="ARBA00007705"/>
    </source>
</evidence>
<dbReference type="RefSeq" id="WP_108959840.1">
    <property type="nucleotide sequence ID" value="NZ_BFAZ01000009.1"/>
</dbReference>
<evidence type="ECO:0000259" key="18">
    <source>
        <dbReference type="SMART" id="SM00474"/>
    </source>
</evidence>
<dbReference type="PANTHER" id="PTHR10133:SF27">
    <property type="entry name" value="DNA POLYMERASE NU"/>
    <property type="match status" value="1"/>
</dbReference>
<dbReference type="SMART" id="SM00482">
    <property type="entry name" value="POLAc"/>
    <property type="match status" value="1"/>
</dbReference>
<evidence type="ECO:0000313" key="22">
    <source>
        <dbReference type="Proteomes" id="UP000245206"/>
    </source>
</evidence>
<evidence type="ECO:0000256" key="8">
    <source>
        <dbReference type="ARBA" id="ARBA00022763"/>
    </source>
</evidence>
<accession>A0A2P2DDW2</accession>
<dbReference type="Pfam" id="PF01367">
    <property type="entry name" value="5_3_exonuc"/>
    <property type="match status" value="1"/>
</dbReference>
<dbReference type="InterPro" id="IPR020045">
    <property type="entry name" value="DNA_polI_H3TH"/>
</dbReference>
<dbReference type="Pfam" id="PF00476">
    <property type="entry name" value="DNA_pol_A"/>
    <property type="match status" value="1"/>
</dbReference>
<feature type="domain" description="5'-3' exonuclease" evidence="19">
    <location>
        <begin position="3"/>
        <end position="265"/>
    </location>
</feature>
<dbReference type="SMART" id="SM00279">
    <property type="entry name" value="HhH2"/>
    <property type="match status" value="1"/>
</dbReference>
<dbReference type="GO" id="GO:0006261">
    <property type="term" value="P:DNA-templated DNA replication"/>
    <property type="evidence" value="ECO:0007669"/>
    <property type="project" value="UniProtKB-UniRule"/>
</dbReference>
<keyword evidence="22" id="KW-1185">Reference proteome</keyword>
<dbReference type="Pfam" id="PF02739">
    <property type="entry name" value="5_3_exonuc_N"/>
    <property type="match status" value="1"/>
</dbReference>
<keyword evidence="9 16" id="KW-0378">Hydrolase</keyword>
<evidence type="ECO:0000256" key="2">
    <source>
        <dbReference type="ARBA" id="ARBA00012417"/>
    </source>
</evidence>
<dbReference type="GO" id="GO:0008409">
    <property type="term" value="F:5'-3' exonuclease activity"/>
    <property type="evidence" value="ECO:0007669"/>
    <property type="project" value="UniProtKB-UniRule"/>
</dbReference>
<evidence type="ECO:0000313" key="21">
    <source>
        <dbReference type="EMBL" id="GBF42798.1"/>
    </source>
</evidence>
<dbReference type="CDD" id="cd09859">
    <property type="entry name" value="PIN_53EXO"/>
    <property type="match status" value="1"/>
</dbReference>
<dbReference type="Gene3D" id="1.20.1060.10">
    <property type="entry name" value="Taq DNA Polymerase, Chain T, domain 4"/>
    <property type="match status" value="1"/>
</dbReference>